<keyword evidence="2" id="KW-1185">Reference proteome</keyword>
<organism evidence="1 2">
    <name type="scientific">Artomyces pyxidatus</name>
    <dbReference type="NCBI Taxonomy" id="48021"/>
    <lineage>
        <taxon>Eukaryota</taxon>
        <taxon>Fungi</taxon>
        <taxon>Dikarya</taxon>
        <taxon>Basidiomycota</taxon>
        <taxon>Agaricomycotina</taxon>
        <taxon>Agaricomycetes</taxon>
        <taxon>Russulales</taxon>
        <taxon>Auriscalpiaceae</taxon>
        <taxon>Artomyces</taxon>
    </lineage>
</organism>
<reference evidence="1" key="1">
    <citation type="submission" date="2021-03" db="EMBL/GenBank/DDBJ databases">
        <authorList>
            <consortium name="DOE Joint Genome Institute"/>
            <person name="Ahrendt S."/>
            <person name="Looney B.P."/>
            <person name="Miyauchi S."/>
            <person name="Morin E."/>
            <person name="Drula E."/>
            <person name="Courty P.E."/>
            <person name="Chicoki N."/>
            <person name="Fauchery L."/>
            <person name="Kohler A."/>
            <person name="Kuo A."/>
            <person name="Labutti K."/>
            <person name="Pangilinan J."/>
            <person name="Lipzen A."/>
            <person name="Riley R."/>
            <person name="Andreopoulos W."/>
            <person name="He G."/>
            <person name="Johnson J."/>
            <person name="Barry K.W."/>
            <person name="Grigoriev I.V."/>
            <person name="Nagy L."/>
            <person name="Hibbett D."/>
            <person name="Henrissat B."/>
            <person name="Matheny P.B."/>
            <person name="Labbe J."/>
            <person name="Martin F."/>
        </authorList>
    </citation>
    <scope>NUCLEOTIDE SEQUENCE</scope>
    <source>
        <strain evidence="1">HHB10654</strain>
    </source>
</reference>
<evidence type="ECO:0000313" key="2">
    <source>
        <dbReference type="Proteomes" id="UP000814140"/>
    </source>
</evidence>
<sequence length="237" mass="25820">MPSNLRIFTERFSFLYTTSSWRSSFGHVTLQADYNSVIALPATFDFACISNGAQPIHALTSSYVDRLRADVTIWKRILGVRGAAHSPEAALTEGIAPGHCWAFPGFQGQLGINLSHPVHVTGITVLHTSDPTLKQSAPRNLVLWGLLEKNRTSHCQAITTAGPLIPMFGPNHVGVQLLSAVFDGTSASLNQSFAANAMARACDIPFQLVVVQILGNWGKQEHTCVYRLQVHGNTWES</sequence>
<proteinExistence type="predicted"/>
<name>A0ACB8SGX1_9AGAM</name>
<reference evidence="1" key="2">
    <citation type="journal article" date="2022" name="New Phytol.">
        <title>Evolutionary transition to the ectomycorrhizal habit in the genomes of a hyperdiverse lineage of mushroom-forming fungi.</title>
        <authorList>
            <person name="Looney B."/>
            <person name="Miyauchi S."/>
            <person name="Morin E."/>
            <person name="Drula E."/>
            <person name="Courty P.E."/>
            <person name="Kohler A."/>
            <person name="Kuo A."/>
            <person name="LaButti K."/>
            <person name="Pangilinan J."/>
            <person name="Lipzen A."/>
            <person name="Riley R."/>
            <person name="Andreopoulos W."/>
            <person name="He G."/>
            <person name="Johnson J."/>
            <person name="Nolan M."/>
            <person name="Tritt A."/>
            <person name="Barry K.W."/>
            <person name="Grigoriev I.V."/>
            <person name="Nagy L.G."/>
            <person name="Hibbett D."/>
            <person name="Henrissat B."/>
            <person name="Matheny P.B."/>
            <person name="Labbe J."/>
            <person name="Martin F.M."/>
        </authorList>
    </citation>
    <scope>NUCLEOTIDE SEQUENCE</scope>
    <source>
        <strain evidence="1">HHB10654</strain>
    </source>
</reference>
<protein>
    <submittedName>
        <fullName evidence="1">Uncharacterized protein</fullName>
    </submittedName>
</protein>
<accession>A0ACB8SGX1</accession>
<dbReference type="Proteomes" id="UP000814140">
    <property type="component" value="Unassembled WGS sequence"/>
</dbReference>
<gene>
    <name evidence="1" type="ORF">BV25DRAFT_1815449</name>
</gene>
<evidence type="ECO:0000313" key="1">
    <source>
        <dbReference type="EMBL" id="KAI0055522.1"/>
    </source>
</evidence>
<comment type="caution">
    <text evidence="1">The sequence shown here is derived from an EMBL/GenBank/DDBJ whole genome shotgun (WGS) entry which is preliminary data.</text>
</comment>
<dbReference type="EMBL" id="MU277289">
    <property type="protein sequence ID" value="KAI0055522.1"/>
    <property type="molecule type" value="Genomic_DNA"/>
</dbReference>